<keyword evidence="1 3" id="KW-0732">Signal</keyword>
<dbReference type="InterPro" id="IPR050570">
    <property type="entry name" value="Cell_wall_metabolism_enzyme"/>
</dbReference>
<feature type="compositionally biased region" description="Polar residues" evidence="2">
    <location>
        <begin position="317"/>
        <end position="326"/>
    </location>
</feature>
<dbReference type="GO" id="GO:0004222">
    <property type="term" value="F:metalloendopeptidase activity"/>
    <property type="evidence" value="ECO:0007669"/>
    <property type="project" value="TreeGrafter"/>
</dbReference>
<evidence type="ECO:0000313" key="7">
    <source>
        <dbReference type="Proteomes" id="UP000799092"/>
    </source>
</evidence>
<feature type="region of interest" description="Disordered" evidence="2">
    <location>
        <begin position="301"/>
        <end position="332"/>
    </location>
</feature>
<dbReference type="AlphaFoldDB" id="A0A6A8D9N5"/>
<organism evidence="6 7">
    <name type="scientific">Aquibacillus halophilus</name>
    <dbReference type="NCBI Taxonomy" id="930132"/>
    <lineage>
        <taxon>Bacteria</taxon>
        <taxon>Bacillati</taxon>
        <taxon>Bacillota</taxon>
        <taxon>Bacilli</taxon>
        <taxon>Bacillales</taxon>
        <taxon>Bacillaceae</taxon>
        <taxon>Aquibacillus</taxon>
    </lineage>
</organism>
<dbReference type="InterPro" id="IPR011055">
    <property type="entry name" value="Dup_hybrid_motif"/>
</dbReference>
<evidence type="ECO:0000256" key="1">
    <source>
        <dbReference type="ARBA" id="ARBA00022729"/>
    </source>
</evidence>
<dbReference type="OrthoDB" id="9805070at2"/>
<gene>
    <name evidence="6" type="ORF">GH741_04785</name>
</gene>
<feature type="region of interest" description="Disordered" evidence="2">
    <location>
        <begin position="44"/>
        <end position="70"/>
    </location>
</feature>
<dbReference type="Proteomes" id="UP000799092">
    <property type="component" value="Unassembled WGS sequence"/>
</dbReference>
<dbReference type="RefSeq" id="WP_153735647.1">
    <property type="nucleotide sequence ID" value="NZ_WJNG01000003.1"/>
</dbReference>
<proteinExistence type="predicted"/>
<dbReference type="Pfam" id="PF24568">
    <property type="entry name" value="CC_PcsB"/>
    <property type="match status" value="1"/>
</dbReference>
<dbReference type="Pfam" id="PF01551">
    <property type="entry name" value="Peptidase_M23"/>
    <property type="match status" value="1"/>
</dbReference>
<evidence type="ECO:0000259" key="4">
    <source>
        <dbReference type="Pfam" id="PF01551"/>
    </source>
</evidence>
<feature type="domain" description="M23ase beta-sheet core" evidence="4">
    <location>
        <begin position="355"/>
        <end position="446"/>
    </location>
</feature>
<keyword evidence="7" id="KW-1185">Reference proteome</keyword>
<dbReference type="PANTHER" id="PTHR21666">
    <property type="entry name" value="PEPTIDASE-RELATED"/>
    <property type="match status" value="1"/>
</dbReference>
<evidence type="ECO:0000313" key="6">
    <source>
        <dbReference type="EMBL" id="MRH41990.1"/>
    </source>
</evidence>
<comment type="caution">
    <text evidence="6">The sequence shown here is derived from an EMBL/GenBank/DDBJ whole genome shotgun (WGS) entry which is preliminary data.</text>
</comment>
<evidence type="ECO:0000256" key="2">
    <source>
        <dbReference type="SAM" id="MobiDB-lite"/>
    </source>
</evidence>
<dbReference type="CDD" id="cd12797">
    <property type="entry name" value="M23_peptidase"/>
    <property type="match status" value="1"/>
</dbReference>
<dbReference type="PANTHER" id="PTHR21666:SF270">
    <property type="entry name" value="MUREIN HYDROLASE ACTIVATOR ENVC"/>
    <property type="match status" value="1"/>
</dbReference>
<dbReference type="Gene3D" id="2.70.70.10">
    <property type="entry name" value="Glucose Permease (Domain IIA)"/>
    <property type="match status" value="1"/>
</dbReference>
<dbReference type="EMBL" id="WJNG01000003">
    <property type="protein sequence ID" value="MRH41990.1"/>
    <property type="molecule type" value="Genomic_DNA"/>
</dbReference>
<name>A0A6A8D9N5_9BACI</name>
<evidence type="ECO:0000256" key="3">
    <source>
        <dbReference type="SAM" id="SignalP"/>
    </source>
</evidence>
<accession>A0A6A8D9N5</accession>
<dbReference type="SUPFAM" id="SSF51261">
    <property type="entry name" value="Duplicated hybrid motif"/>
    <property type="match status" value="1"/>
</dbReference>
<feature type="chain" id="PRO_5025483940" evidence="3">
    <location>
        <begin position="28"/>
        <end position="459"/>
    </location>
</feature>
<sequence length="459" mass="50454">MKKLLSFFVIMIVTITAIIPTSQQVSAASISGLKQQLQELNQENSNLKEEQSDISSAAQEAENKLAENQSEQHNVLSQITQIDAELAETQSKLTIKENEITATNTEIDLTELEIEQTTTEIELLKGEITVLLERIAEREELLKNRLRALQQKGGDISYLEVLMGAQNFGDFINRASAVTKIMDQDKGIMETHKAEKEDLDNKQTELEVKQANLEDKKVKLDEKRTELVSQKQELDSLQATLNGQMTEKENLMAELEEEEHALEEHKMSLEEERRVLSNQAAIIERAKKEAQQEIARLEQLAKEKEKASAANGDAPSGETSTTQPSPGLSAGGSGIFSWPASGRLSSGFGGRSLGYHYGIDIANGAGTKIAAAASGYVTRADRSPSYGNVVYVYHPQYNKTTVYAHMISLSVSLGQSVSEGQKLGGMGNTGHSFGNHLHFEVHNGGWSYRGGLNPMGYLK</sequence>
<dbReference type="InterPro" id="IPR057309">
    <property type="entry name" value="PcsB_CC"/>
</dbReference>
<evidence type="ECO:0000259" key="5">
    <source>
        <dbReference type="Pfam" id="PF24568"/>
    </source>
</evidence>
<dbReference type="InterPro" id="IPR016047">
    <property type="entry name" value="M23ase_b-sheet_dom"/>
</dbReference>
<feature type="signal peptide" evidence="3">
    <location>
        <begin position="1"/>
        <end position="27"/>
    </location>
</feature>
<reference evidence="6" key="1">
    <citation type="submission" date="2019-11" db="EMBL/GenBank/DDBJ databases">
        <authorList>
            <person name="Li J."/>
        </authorList>
    </citation>
    <scope>NUCLEOTIDE SEQUENCE</scope>
    <source>
        <strain evidence="6">B6B</strain>
    </source>
</reference>
<feature type="domain" description="Peptidoglycan hydrolase PcsB coiled-coil" evidence="5">
    <location>
        <begin position="128"/>
        <end position="202"/>
    </location>
</feature>
<dbReference type="Gene3D" id="6.10.250.3150">
    <property type="match status" value="1"/>
</dbReference>
<protein>
    <submittedName>
        <fullName evidence="6">Peptidoglycan DD-metalloendopeptidase family protein</fullName>
    </submittedName>
</protein>